<evidence type="ECO:0000313" key="5">
    <source>
        <dbReference type="Proteomes" id="UP001165082"/>
    </source>
</evidence>
<evidence type="ECO:0000256" key="3">
    <source>
        <dbReference type="ARBA" id="ARBA00023277"/>
    </source>
</evidence>
<proteinExistence type="predicted"/>
<dbReference type="Proteomes" id="UP001165082">
    <property type="component" value="Unassembled WGS sequence"/>
</dbReference>
<dbReference type="InterPro" id="IPR019378">
    <property type="entry name" value="GDP-Fuc_O-FucTrfase"/>
</dbReference>
<keyword evidence="3" id="KW-0119">Carbohydrate metabolism</keyword>
<keyword evidence="5" id="KW-1185">Reference proteome</keyword>
<dbReference type="EMBL" id="BRXZ01002343">
    <property type="protein sequence ID" value="GMH60169.1"/>
    <property type="molecule type" value="Genomic_DNA"/>
</dbReference>
<reference evidence="4" key="1">
    <citation type="submission" date="2022-07" db="EMBL/GenBank/DDBJ databases">
        <title>Genome analysis of Parmales, a sister group of diatoms, reveals the evolutionary specialization of diatoms from phago-mixotrophs to photoautotrophs.</title>
        <authorList>
            <person name="Ban H."/>
            <person name="Sato S."/>
            <person name="Yoshikawa S."/>
            <person name="Kazumasa Y."/>
            <person name="Nakamura Y."/>
            <person name="Ichinomiya M."/>
            <person name="Saitoh K."/>
            <person name="Sato N."/>
            <person name="Blanc-Mathieu R."/>
            <person name="Endo H."/>
            <person name="Kuwata A."/>
            <person name="Ogata H."/>
        </authorList>
    </citation>
    <scope>NUCLEOTIDE SEQUENCE</scope>
</reference>
<organism evidence="4 5">
    <name type="scientific">Triparma retinervis</name>
    <dbReference type="NCBI Taxonomy" id="2557542"/>
    <lineage>
        <taxon>Eukaryota</taxon>
        <taxon>Sar</taxon>
        <taxon>Stramenopiles</taxon>
        <taxon>Ochrophyta</taxon>
        <taxon>Bolidophyceae</taxon>
        <taxon>Parmales</taxon>
        <taxon>Triparmaceae</taxon>
        <taxon>Triparma</taxon>
    </lineage>
</organism>
<name>A0A9W7DXJ3_9STRA</name>
<dbReference type="OrthoDB" id="1861862at2759"/>
<sequence length="306" mass="35098">MASETEGFQVMEMKEFLEHEGGRLMPWGEDGPEGSTPTELPGGITDWSEVHKKKPLENYLRTVGLHRKFDTIKSMIIIPKDLDKSSPSDLAYLTDTMKEPVDWKTASKKYYDAPVSTRASALERFGEFSAGRSSHHVYDDAMHAAKVIHFAAGDGHRMLTHFYSMLFFEDAGMDRWVKRFVRDHVRYVDEMYCVAAKIVGKIRVRSERNGDGGEFDSMHVRRGDFQYKVTRIGGDEMYSKTKEHLKEGGTVYVATDERDKSYFNAMKEGGKYELIFLDDFMDDEDVKTLNPNFYGMLDQLIATRGR</sequence>
<evidence type="ECO:0000313" key="4">
    <source>
        <dbReference type="EMBL" id="GMH60169.1"/>
    </source>
</evidence>
<protein>
    <submittedName>
        <fullName evidence="4">Uncharacterized protein</fullName>
    </submittedName>
</protein>
<dbReference type="Gene3D" id="3.40.50.11350">
    <property type="match status" value="1"/>
</dbReference>
<evidence type="ECO:0000256" key="1">
    <source>
        <dbReference type="ARBA" id="ARBA00022679"/>
    </source>
</evidence>
<dbReference type="PANTHER" id="PTHR31469:SF8">
    <property type="entry name" value="OS07G0641000 PROTEIN"/>
    <property type="match status" value="1"/>
</dbReference>
<comment type="caution">
    <text evidence="4">The sequence shown here is derived from an EMBL/GenBank/DDBJ whole genome shotgun (WGS) entry which is preliminary data.</text>
</comment>
<evidence type="ECO:0000256" key="2">
    <source>
        <dbReference type="ARBA" id="ARBA00023253"/>
    </source>
</evidence>
<dbReference type="CDD" id="cd11296">
    <property type="entry name" value="O-FucT_like"/>
    <property type="match status" value="1"/>
</dbReference>
<dbReference type="PANTHER" id="PTHR31469">
    <property type="entry name" value="OS07G0633600 PROTEIN"/>
    <property type="match status" value="1"/>
</dbReference>
<gene>
    <name evidence="4" type="ORF">TrRE_jg12061</name>
</gene>
<dbReference type="Pfam" id="PF10250">
    <property type="entry name" value="O-FucT"/>
    <property type="match status" value="1"/>
</dbReference>
<dbReference type="AlphaFoldDB" id="A0A9W7DXJ3"/>
<accession>A0A9W7DXJ3</accession>
<keyword evidence="2" id="KW-0294">Fucose metabolism</keyword>
<keyword evidence="1" id="KW-0808">Transferase</keyword>